<dbReference type="PATRIC" id="fig|1423766.4.peg.1256"/>
<gene>
    <name evidence="2" type="ORF">FC98_GL001220</name>
</gene>
<feature type="transmembrane region" description="Helical" evidence="1">
    <location>
        <begin position="34"/>
        <end position="52"/>
    </location>
</feature>
<feature type="transmembrane region" description="Helical" evidence="1">
    <location>
        <begin position="73"/>
        <end position="90"/>
    </location>
</feature>
<evidence type="ECO:0000256" key="1">
    <source>
        <dbReference type="SAM" id="Phobius"/>
    </source>
</evidence>
<keyword evidence="1" id="KW-0472">Membrane</keyword>
<proteinExistence type="predicted"/>
<feature type="transmembrane region" description="Helical" evidence="1">
    <location>
        <begin position="9"/>
        <end position="28"/>
    </location>
</feature>
<evidence type="ECO:0000313" key="2">
    <source>
        <dbReference type="EMBL" id="KRL20815.1"/>
    </source>
</evidence>
<feature type="transmembrane region" description="Helical" evidence="1">
    <location>
        <begin position="96"/>
        <end position="114"/>
    </location>
</feature>
<keyword evidence="1" id="KW-0812">Transmembrane</keyword>
<name>A0A0R1NKM3_9LACO</name>
<accession>A0A0R1NKM3</accession>
<dbReference type="EMBL" id="AZEB01000020">
    <property type="protein sequence ID" value="KRL20815.1"/>
    <property type="molecule type" value="Genomic_DNA"/>
</dbReference>
<keyword evidence="3" id="KW-1185">Reference proteome</keyword>
<dbReference type="AlphaFoldDB" id="A0A0R1NKM3"/>
<comment type="caution">
    <text evidence="2">The sequence shown here is derived from an EMBL/GenBank/DDBJ whole genome shotgun (WGS) entry which is preliminary data.</text>
</comment>
<protein>
    <submittedName>
        <fullName evidence="2">Uncharacterized protein</fullName>
    </submittedName>
</protein>
<sequence length="127" mass="14374">MIVAWKYSLLNNIPEFLIFVLVVIQELISISSHTMTILLFAIGLLWVIYSLAFRRWFQRHPEYDPANRHLTKLGYAILGFGLIAAALLFFGSQLAAYLPTILVLIATFFLKDVFTTTKSAQGHQGGR</sequence>
<evidence type="ECO:0000313" key="3">
    <source>
        <dbReference type="Proteomes" id="UP000051439"/>
    </source>
</evidence>
<dbReference type="Proteomes" id="UP000051439">
    <property type="component" value="Unassembled WGS sequence"/>
</dbReference>
<reference evidence="2 3" key="1">
    <citation type="journal article" date="2015" name="Genome Announc.">
        <title>Expanding the biotechnology potential of lactobacilli through comparative genomics of 213 strains and associated genera.</title>
        <authorList>
            <person name="Sun Z."/>
            <person name="Harris H.M."/>
            <person name="McCann A."/>
            <person name="Guo C."/>
            <person name="Argimon S."/>
            <person name="Zhang W."/>
            <person name="Yang X."/>
            <person name="Jeffery I.B."/>
            <person name="Cooney J.C."/>
            <person name="Kagawa T.F."/>
            <person name="Liu W."/>
            <person name="Song Y."/>
            <person name="Salvetti E."/>
            <person name="Wrobel A."/>
            <person name="Rasinkangas P."/>
            <person name="Parkhill J."/>
            <person name="Rea M.C."/>
            <person name="O'Sullivan O."/>
            <person name="Ritari J."/>
            <person name="Douillard F.P."/>
            <person name="Paul Ross R."/>
            <person name="Yang R."/>
            <person name="Briner A.E."/>
            <person name="Felis G.E."/>
            <person name="de Vos W.M."/>
            <person name="Barrangou R."/>
            <person name="Klaenhammer T.R."/>
            <person name="Caufield P.W."/>
            <person name="Cui Y."/>
            <person name="Zhang H."/>
            <person name="O'Toole P.W."/>
        </authorList>
    </citation>
    <scope>NUCLEOTIDE SEQUENCE [LARGE SCALE GENOMIC DNA]</scope>
    <source>
        <strain evidence="2 3">DSM 19906</strain>
    </source>
</reference>
<keyword evidence="1" id="KW-1133">Transmembrane helix</keyword>
<organism evidence="2 3">
    <name type="scientific">Lentilactobacillus kisonensis DSM 19906 = JCM 15041</name>
    <dbReference type="NCBI Taxonomy" id="1423766"/>
    <lineage>
        <taxon>Bacteria</taxon>
        <taxon>Bacillati</taxon>
        <taxon>Bacillota</taxon>
        <taxon>Bacilli</taxon>
        <taxon>Lactobacillales</taxon>
        <taxon>Lactobacillaceae</taxon>
        <taxon>Lentilactobacillus</taxon>
    </lineage>
</organism>
<dbReference type="RefSeq" id="WP_008857327.1">
    <property type="nucleotide sequence ID" value="NZ_AZEB01000020.1"/>
</dbReference>